<dbReference type="GO" id="GO:0008168">
    <property type="term" value="F:methyltransferase activity"/>
    <property type="evidence" value="ECO:0007669"/>
    <property type="project" value="UniProtKB-KW"/>
</dbReference>
<dbReference type="InterPro" id="IPR013216">
    <property type="entry name" value="Methyltransf_11"/>
</dbReference>
<evidence type="ECO:0000313" key="3">
    <source>
        <dbReference type="EMBL" id="MCU7554221.1"/>
    </source>
</evidence>
<protein>
    <submittedName>
        <fullName evidence="3">Methyltransferase domain-containing protein</fullName>
    </submittedName>
</protein>
<dbReference type="RefSeq" id="WP_262992903.1">
    <property type="nucleotide sequence ID" value="NZ_JAOTJC010000006.1"/>
</dbReference>
<name>A0ABT2VLM6_9ALTE</name>
<dbReference type="PANTHER" id="PTHR43460:SF1">
    <property type="entry name" value="METHYLTRANSFERASE TYPE 11 DOMAIN-CONTAINING PROTEIN"/>
    <property type="match status" value="1"/>
</dbReference>
<dbReference type="PIRSF" id="PIRSF018249">
    <property type="entry name" value="MyrA_prd"/>
    <property type="match status" value="1"/>
</dbReference>
<keyword evidence="3" id="KW-0489">Methyltransferase</keyword>
<sequence length="282" mass="31256">MWQCPLCPHSLETSGNSWTCENNHTFDVAKAGYVNLLPVQFKKSLQPGDDKAMLQARREFHARGSYAPLMHAMSELLLSHIPAEAPVTLFDAGCGEGAYLRHVDTALQEANHDVHACGSDIAKVAVEMASKQARHHQYVVASSHQLPVRDNSVTAMLQVFAPGKDSEYARVLSEQGVLLTVDPGPEHLIELKRAVYDTPKRHEAPASYTDALRCVDEQQVNFNLTLQDPAHADALLAMTPYTWKLQPARRTALREELTQVTASFCIRLWTPDTHLQGVRDAG</sequence>
<dbReference type="Pfam" id="PF08241">
    <property type="entry name" value="Methyltransf_11"/>
    <property type="match status" value="1"/>
</dbReference>
<gene>
    <name evidence="3" type="ORF">OCL06_06395</name>
</gene>
<dbReference type="Proteomes" id="UP001209257">
    <property type="component" value="Unassembled WGS sequence"/>
</dbReference>
<dbReference type="InterPro" id="IPR029063">
    <property type="entry name" value="SAM-dependent_MTases_sf"/>
</dbReference>
<feature type="domain" description="23S rRNA (guanine(745)-N(1))-methyltransferase N-terminal" evidence="2">
    <location>
        <begin position="2"/>
        <end position="44"/>
    </location>
</feature>
<dbReference type="InterPro" id="IPR052939">
    <property type="entry name" value="23S_rRNA_MeTrnsfrase_RlmA"/>
</dbReference>
<evidence type="ECO:0000259" key="1">
    <source>
        <dbReference type="Pfam" id="PF08241"/>
    </source>
</evidence>
<comment type="caution">
    <text evidence="3">The sequence shown here is derived from an EMBL/GenBank/DDBJ whole genome shotgun (WGS) entry which is preliminary data.</text>
</comment>
<dbReference type="SUPFAM" id="SSF53335">
    <property type="entry name" value="S-adenosyl-L-methionine-dependent methyltransferases"/>
    <property type="match status" value="1"/>
</dbReference>
<dbReference type="EMBL" id="JAOTJC010000006">
    <property type="protein sequence ID" value="MCU7554221.1"/>
    <property type="molecule type" value="Genomic_DNA"/>
</dbReference>
<dbReference type="PANTHER" id="PTHR43460">
    <property type="entry name" value="METHYLTRANSFERASE"/>
    <property type="match status" value="1"/>
</dbReference>
<evidence type="ECO:0000259" key="2">
    <source>
        <dbReference type="Pfam" id="PF21302"/>
    </source>
</evidence>
<organism evidence="3 4">
    <name type="scientific">Alteromonas salexigens</name>
    <dbReference type="NCBI Taxonomy" id="2982530"/>
    <lineage>
        <taxon>Bacteria</taxon>
        <taxon>Pseudomonadati</taxon>
        <taxon>Pseudomonadota</taxon>
        <taxon>Gammaproteobacteria</taxon>
        <taxon>Alteromonadales</taxon>
        <taxon>Alteromonadaceae</taxon>
        <taxon>Alteromonas/Salinimonas group</taxon>
        <taxon>Alteromonas</taxon>
    </lineage>
</organism>
<dbReference type="Gene3D" id="3.40.50.150">
    <property type="entry name" value="Vaccinia Virus protein VP39"/>
    <property type="match status" value="1"/>
</dbReference>
<dbReference type="Pfam" id="PF21302">
    <property type="entry name" value="Zn_ribbon_RlmA"/>
    <property type="match status" value="1"/>
</dbReference>
<dbReference type="GO" id="GO:0032259">
    <property type="term" value="P:methylation"/>
    <property type="evidence" value="ECO:0007669"/>
    <property type="project" value="UniProtKB-KW"/>
</dbReference>
<keyword evidence="3" id="KW-0808">Transferase</keyword>
<keyword evidence="4" id="KW-1185">Reference proteome</keyword>
<evidence type="ECO:0000313" key="4">
    <source>
        <dbReference type="Proteomes" id="UP001209257"/>
    </source>
</evidence>
<feature type="domain" description="Methyltransferase type 11" evidence="1">
    <location>
        <begin position="91"/>
        <end position="159"/>
    </location>
</feature>
<reference evidence="4" key="1">
    <citation type="submission" date="2023-07" db="EMBL/GenBank/DDBJ databases">
        <title>Study on multiphase classification of strain Alteromonas salexigens isolated from the Yellow Sea.</title>
        <authorList>
            <person name="Sun L."/>
        </authorList>
    </citation>
    <scope>NUCLEOTIDE SEQUENCE [LARGE SCALE GENOMIC DNA]</scope>
    <source>
        <strain evidence="4">ASW11-19</strain>
    </source>
</reference>
<dbReference type="InterPro" id="IPR048647">
    <property type="entry name" value="RlmA_N"/>
</dbReference>
<accession>A0ABT2VLM6</accession>
<proteinExistence type="predicted"/>
<dbReference type="InterPro" id="IPR016718">
    <property type="entry name" value="rRNA_m1G-MeTrfase_A_prd"/>
</dbReference>